<feature type="transmembrane region" description="Helical" evidence="6">
    <location>
        <begin position="261"/>
        <end position="278"/>
    </location>
</feature>
<evidence type="ECO:0000259" key="7">
    <source>
        <dbReference type="PROSITE" id="PS50850"/>
    </source>
</evidence>
<dbReference type="GO" id="GO:0005886">
    <property type="term" value="C:plasma membrane"/>
    <property type="evidence" value="ECO:0007669"/>
    <property type="project" value="TreeGrafter"/>
</dbReference>
<feature type="transmembrane region" description="Helical" evidence="6">
    <location>
        <begin position="124"/>
        <end position="142"/>
    </location>
</feature>
<comment type="subcellular location">
    <subcellularLocation>
        <location evidence="1">Membrane</location>
        <topology evidence="1">Multi-pass membrane protein</topology>
    </subcellularLocation>
</comment>
<dbReference type="Proteomes" id="UP001152607">
    <property type="component" value="Unassembled WGS sequence"/>
</dbReference>
<feature type="transmembrane region" description="Helical" evidence="6">
    <location>
        <begin position="333"/>
        <end position="353"/>
    </location>
</feature>
<dbReference type="Pfam" id="PF07690">
    <property type="entry name" value="MFS_1"/>
    <property type="match status" value="1"/>
</dbReference>
<evidence type="ECO:0000256" key="3">
    <source>
        <dbReference type="ARBA" id="ARBA00022989"/>
    </source>
</evidence>
<feature type="transmembrane region" description="Helical" evidence="6">
    <location>
        <begin position="213"/>
        <end position="233"/>
    </location>
</feature>
<sequence length="567" mass="61780">MSLHESRSAETTDSNVVAVPESHLASDVEPMEKKADEPSSEETISPAETHYPTGWRLHLSTISLSVLIFLVQMESSIASTTLLKITDQFGGYEKSSWVFTAYMLTYCGFQMIWAKWSDIAGRRLTLLVCVVIFTISSALCGASQSLIQLIQFRWIQGIGGCGIFAMGQIYLFELYPPHLWPFYMTIFTAVIAFSLIAGPLLGGGITESGSWRWIFLLNVPAGVLLIPAIYLIFPRKSGNQVSIESSNRALFSSASLRKVDILGSVTLLGASILLSTGFQEASIVSSWKSAVVLSLIICSIPFIAVFLAWEWFVTTRREFPEPVFPWRFFQSRVRIGMIINTFLVGSVTYVCSVQIPQKFMTVHGLSPFDAAIKLLSFGVLISGGSSVAAALMGKLRIPPCWMILFGAVMQVIGLVLLSRVKDTARIEPAQYAYHVLAGLGVGFINAAITLLVPYIMEKRDLATGTAAISQFRMLGGLMGLSIAVSLSTPQIRSQLLGVLPAADVSQLLERTETINTIDGVLLETVKGIFAEGYSLQIKMLVGFAVAQVPTTLLMWTNQAAEPGTGHS</sequence>
<accession>A0A9W4UND9</accession>
<feature type="transmembrane region" description="Helical" evidence="6">
    <location>
        <begin position="290"/>
        <end position="313"/>
    </location>
</feature>
<dbReference type="SUPFAM" id="SSF103473">
    <property type="entry name" value="MFS general substrate transporter"/>
    <property type="match status" value="1"/>
</dbReference>
<dbReference type="AlphaFoldDB" id="A0A9W4UND9"/>
<evidence type="ECO:0000256" key="2">
    <source>
        <dbReference type="ARBA" id="ARBA00022692"/>
    </source>
</evidence>
<feature type="compositionally biased region" description="Basic and acidic residues" evidence="5">
    <location>
        <begin position="1"/>
        <end position="10"/>
    </location>
</feature>
<feature type="transmembrane region" description="Helical" evidence="6">
    <location>
        <begin position="154"/>
        <end position="172"/>
    </location>
</feature>
<feature type="domain" description="Major facilitator superfamily (MFS) profile" evidence="7">
    <location>
        <begin position="60"/>
        <end position="512"/>
    </location>
</feature>
<feature type="transmembrane region" description="Helical" evidence="6">
    <location>
        <begin position="401"/>
        <end position="420"/>
    </location>
</feature>
<dbReference type="InterPro" id="IPR011701">
    <property type="entry name" value="MFS"/>
</dbReference>
<dbReference type="InterPro" id="IPR020846">
    <property type="entry name" value="MFS_dom"/>
</dbReference>
<keyword evidence="9" id="KW-1185">Reference proteome</keyword>
<dbReference type="EMBL" id="CAOQHR010000009">
    <property type="protein sequence ID" value="CAI6339908.1"/>
    <property type="molecule type" value="Genomic_DNA"/>
</dbReference>
<dbReference type="GO" id="GO:0022857">
    <property type="term" value="F:transmembrane transporter activity"/>
    <property type="evidence" value="ECO:0007669"/>
    <property type="project" value="InterPro"/>
</dbReference>
<protein>
    <recommendedName>
        <fullName evidence="7">Major facilitator superfamily (MFS) profile domain-containing protein</fullName>
    </recommendedName>
</protein>
<evidence type="ECO:0000256" key="1">
    <source>
        <dbReference type="ARBA" id="ARBA00004141"/>
    </source>
</evidence>
<dbReference type="PANTHER" id="PTHR23501">
    <property type="entry name" value="MAJOR FACILITATOR SUPERFAMILY"/>
    <property type="match status" value="1"/>
</dbReference>
<evidence type="ECO:0000313" key="8">
    <source>
        <dbReference type="EMBL" id="CAI6339908.1"/>
    </source>
</evidence>
<feature type="transmembrane region" description="Helical" evidence="6">
    <location>
        <begin position="95"/>
        <end position="112"/>
    </location>
</feature>
<organism evidence="8 9">
    <name type="scientific">Periconia digitata</name>
    <dbReference type="NCBI Taxonomy" id="1303443"/>
    <lineage>
        <taxon>Eukaryota</taxon>
        <taxon>Fungi</taxon>
        <taxon>Dikarya</taxon>
        <taxon>Ascomycota</taxon>
        <taxon>Pezizomycotina</taxon>
        <taxon>Dothideomycetes</taxon>
        <taxon>Pleosporomycetidae</taxon>
        <taxon>Pleosporales</taxon>
        <taxon>Massarineae</taxon>
        <taxon>Periconiaceae</taxon>
        <taxon>Periconia</taxon>
    </lineage>
</organism>
<name>A0A9W4UND9_9PLEO</name>
<evidence type="ECO:0000256" key="5">
    <source>
        <dbReference type="SAM" id="MobiDB-lite"/>
    </source>
</evidence>
<keyword evidence="4 6" id="KW-0472">Membrane</keyword>
<dbReference type="Gene3D" id="1.20.1720.10">
    <property type="entry name" value="Multidrug resistance protein D"/>
    <property type="match status" value="1"/>
</dbReference>
<feature type="region of interest" description="Disordered" evidence="5">
    <location>
        <begin position="1"/>
        <end position="46"/>
    </location>
</feature>
<evidence type="ECO:0000256" key="6">
    <source>
        <dbReference type="SAM" id="Phobius"/>
    </source>
</evidence>
<proteinExistence type="predicted"/>
<dbReference type="OrthoDB" id="440553at2759"/>
<feature type="transmembrane region" description="Helical" evidence="6">
    <location>
        <begin position="432"/>
        <end position="455"/>
    </location>
</feature>
<evidence type="ECO:0000256" key="4">
    <source>
        <dbReference type="ARBA" id="ARBA00023136"/>
    </source>
</evidence>
<feature type="compositionally biased region" description="Basic and acidic residues" evidence="5">
    <location>
        <begin position="24"/>
        <end position="37"/>
    </location>
</feature>
<reference evidence="8" key="1">
    <citation type="submission" date="2023-01" db="EMBL/GenBank/DDBJ databases">
        <authorList>
            <person name="Van Ghelder C."/>
            <person name="Rancurel C."/>
        </authorList>
    </citation>
    <scope>NUCLEOTIDE SEQUENCE</scope>
    <source>
        <strain evidence="8">CNCM I-4278</strain>
    </source>
</reference>
<feature type="transmembrane region" description="Helical" evidence="6">
    <location>
        <begin position="374"/>
        <end position="395"/>
    </location>
</feature>
<dbReference type="PANTHER" id="PTHR23501:SF43">
    <property type="entry name" value="MULTIDRUG TRANSPORTER, PUTATIVE (AFU_ORTHOLOGUE AFUA_6G03040)-RELATED"/>
    <property type="match status" value="1"/>
</dbReference>
<keyword evidence="3 6" id="KW-1133">Transmembrane helix</keyword>
<keyword evidence="2 6" id="KW-0812">Transmembrane</keyword>
<comment type="caution">
    <text evidence="8">The sequence shown here is derived from an EMBL/GenBank/DDBJ whole genome shotgun (WGS) entry which is preliminary data.</text>
</comment>
<feature type="transmembrane region" description="Helical" evidence="6">
    <location>
        <begin position="62"/>
        <end position="83"/>
    </location>
</feature>
<dbReference type="InterPro" id="IPR036259">
    <property type="entry name" value="MFS_trans_sf"/>
</dbReference>
<gene>
    <name evidence="8" type="ORF">PDIGIT_LOCUS13072</name>
</gene>
<evidence type="ECO:0000313" key="9">
    <source>
        <dbReference type="Proteomes" id="UP001152607"/>
    </source>
</evidence>
<dbReference type="PROSITE" id="PS50850">
    <property type="entry name" value="MFS"/>
    <property type="match status" value="1"/>
</dbReference>
<feature type="transmembrane region" description="Helical" evidence="6">
    <location>
        <begin position="178"/>
        <end position="201"/>
    </location>
</feature>